<gene>
    <name evidence="5" type="ORF">Pfra01_002588600</name>
</gene>
<dbReference type="InterPro" id="IPR027806">
    <property type="entry name" value="HARBI1_dom"/>
</dbReference>
<evidence type="ECO:0000256" key="1">
    <source>
        <dbReference type="ARBA" id="ARBA00001968"/>
    </source>
</evidence>
<keyword evidence="2" id="KW-0479">Metal-binding</keyword>
<dbReference type="EMBL" id="BSXT01005106">
    <property type="protein sequence ID" value="GMF59756.1"/>
    <property type="molecule type" value="Genomic_DNA"/>
</dbReference>
<dbReference type="Pfam" id="PF13359">
    <property type="entry name" value="DDE_Tnp_4"/>
    <property type="match status" value="1"/>
</dbReference>
<evidence type="ECO:0000256" key="2">
    <source>
        <dbReference type="ARBA" id="ARBA00022723"/>
    </source>
</evidence>
<feature type="compositionally biased region" description="Polar residues" evidence="3">
    <location>
        <begin position="479"/>
        <end position="493"/>
    </location>
</feature>
<name>A0A9W7D7C4_9STRA</name>
<feature type="compositionally biased region" description="Acidic residues" evidence="3">
    <location>
        <begin position="382"/>
        <end position="401"/>
    </location>
</feature>
<proteinExistence type="predicted"/>
<dbReference type="Proteomes" id="UP001165121">
    <property type="component" value="Unassembled WGS sequence"/>
</dbReference>
<feature type="compositionally biased region" description="Acidic residues" evidence="3">
    <location>
        <begin position="452"/>
        <end position="461"/>
    </location>
</feature>
<comment type="caution">
    <text evidence="5">The sequence shown here is derived from an EMBL/GenBank/DDBJ whole genome shotgun (WGS) entry which is preliminary data.</text>
</comment>
<keyword evidence="6" id="KW-1185">Reference proteome</keyword>
<accession>A0A9W7D7C4</accession>
<evidence type="ECO:0000313" key="6">
    <source>
        <dbReference type="Proteomes" id="UP001165121"/>
    </source>
</evidence>
<feature type="domain" description="DDE Tnp4" evidence="4">
    <location>
        <begin position="277"/>
        <end position="382"/>
    </location>
</feature>
<feature type="region of interest" description="Disordered" evidence="3">
    <location>
        <begin position="380"/>
        <end position="493"/>
    </location>
</feature>
<evidence type="ECO:0000313" key="5">
    <source>
        <dbReference type="EMBL" id="GMF59756.1"/>
    </source>
</evidence>
<organism evidence="5 6">
    <name type="scientific">Phytophthora fragariaefolia</name>
    <dbReference type="NCBI Taxonomy" id="1490495"/>
    <lineage>
        <taxon>Eukaryota</taxon>
        <taxon>Sar</taxon>
        <taxon>Stramenopiles</taxon>
        <taxon>Oomycota</taxon>
        <taxon>Peronosporomycetes</taxon>
        <taxon>Peronosporales</taxon>
        <taxon>Peronosporaceae</taxon>
        <taxon>Phytophthora</taxon>
    </lineage>
</organism>
<evidence type="ECO:0000256" key="3">
    <source>
        <dbReference type="SAM" id="MobiDB-lite"/>
    </source>
</evidence>
<comment type="cofactor">
    <cofactor evidence="1">
        <name>a divalent metal cation</name>
        <dbReference type="ChEBI" id="CHEBI:60240"/>
    </cofactor>
</comment>
<evidence type="ECO:0000259" key="4">
    <source>
        <dbReference type="Pfam" id="PF13359"/>
    </source>
</evidence>
<sequence>MICKDAPPLPLPPLWRPQQSAIFYFWAKKSNESNGERTNGDTGWFRFGLRSKTPAAASSLVATPASDQLDCVRSVMVPGVVFNTGRGENYVIQSWRRFSLWFDDIVVDLNELQKLDSKSVLAITRTSVTITEQTLRCVFPHLCDEASPRLAPKLLNQRVVVEGWTRFDWDSASHRVTSITSEADLLTPIQSLLGSLEEACFVFEKSLRFSGNAVIVDRCIECIIHVRRVRIQLSIIPGSRSYIKRQAANDRWTLDKIVRAGYAFHKFLYARYAKDVTFEQAIKPSGNVNEITRYYSGKHHLYGYKVEVVVLPNGLAINCTDHAGGSTHDAKIFRDNAAFHLQALPDRSLLVLLPFYYPTNLLDQIAKDIAFDLREEAIAPADIDEEDNSEGEEAVVNDTEEGAANVEGVGLEHADREDDGCDLNDAGNVGPNRHDQESATRHDSEPSMGVAVEDDAVDDERDTMSNELPQQVPNELEQQRQSNAEDNSTINGS</sequence>
<dbReference type="OrthoDB" id="125380at2759"/>
<dbReference type="AlphaFoldDB" id="A0A9W7D7C4"/>
<reference evidence="5" key="1">
    <citation type="submission" date="2023-04" db="EMBL/GenBank/DDBJ databases">
        <title>Phytophthora fragariaefolia NBRC 109709.</title>
        <authorList>
            <person name="Ichikawa N."/>
            <person name="Sato H."/>
            <person name="Tonouchi N."/>
        </authorList>
    </citation>
    <scope>NUCLEOTIDE SEQUENCE</scope>
    <source>
        <strain evidence="5">NBRC 109709</strain>
    </source>
</reference>
<dbReference type="GO" id="GO:0046872">
    <property type="term" value="F:metal ion binding"/>
    <property type="evidence" value="ECO:0007669"/>
    <property type="project" value="UniProtKB-KW"/>
</dbReference>
<protein>
    <submittedName>
        <fullName evidence="5">Unnamed protein product</fullName>
    </submittedName>
</protein>
<feature type="compositionally biased region" description="Basic and acidic residues" evidence="3">
    <location>
        <begin position="432"/>
        <end position="445"/>
    </location>
</feature>